<evidence type="ECO:0000313" key="3">
    <source>
        <dbReference type="EMBL" id="MFI0791493.1"/>
    </source>
</evidence>
<evidence type="ECO:0000259" key="2">
    <source>
        <dbReference type="Pfam" id="PF01337"/>
    </source>
</evidence>
<keyword evidence="4" id="KW-1185">Reference proteome</keyword>
<gene>
    <name evidence="3" type="ORF">ACH4OY_02130</name>
</gene>
<protein>
    <submittedName>
        <fullName evidence="3">Barstar family protein</fullName>
    </submittedName>
</protein>
<dbReference type="SUPFAM" id="SSF52038">
    <property type="entry name" value="Barstar-related"/>
    <property type="match status" value="1"/>
</dbReference>
<dbReference type="RefSeq" id="WP_396676144.1">
    <property type="nucleotide sequence ID" value="NZ_JBIRPU010000001.1"/>
</dbReference>
<dbReference type="Proteomes" id="UP001611075">
    <property type="component" value="Unassembled WGS sequence"/>
</dbReference>
<evidence type="ECO:0000256" key="1">
    <source>
        <dbReference type="ARBA" id="ARBA00006845"/>
    </source>
</evidence>
<reference evidence="3 4" key="1">
    <citation type="submission" date="2024-10" db="EMBL/GenBank/DDBJ databases">
        <title>The Natural Products Discovery Center: Release of the First 8490 Sequenced Strains for Exploring Actinobacteria Biosynthetic Diversity.</title>
        <authorList>
            <person name="Kalkreuter E."/>
            <person name="Kautsar S.A."/>
            <person name="Yang D."/>
            <person name="Bader C.D."/>
            <person name="Teijaro C.N."/>
            <person name="Fluegel L."/>
            <person name="Davis C.M."/>
            <person name="Simpson J.R."/>
            <person name="Lauterbach L."/>
            <person name="Steele A.D."/>
            <person name="Gui C."/>
            <person name="Meng S."/>
            <person name="Li G."/>
            <person name="Viehrig K."/>
            <person name="Ye F."/>
            <person name="Su P."/>
            <person name="Kiefer A.F."/>
            <person name="Nichols A."/>
            <person name="Cepeda A.J."/>
            <person name="Yan W."/>
            <person name="Fan B."/>
            <person name="Jiang Y."/>
            <person name="Adhikari A."/>
            <person name="Zheng C.-J."/>
            <person name="Schuster L."/>
            <person name="Cowan T.M."/>
            <person name="Smanski M.J."/>
            <person name="Chevrette M.G."/>
            <person name="De Carvalho L.P.S."/>
            <person name="Shen B."/>
        </authorList>
    </citation>
    <scope>NUCLEOTIDE SEQUENCE [LARGE SCALE GENOMIC DNA]</scope>
    <source>
        <strain evidence="3 4">NPDC021253</strain>
    </source>
</reference>
<proteinExistence type="inferred from homology"/>
<dbReference type="Gene3D" id="3.30.370.10">
    <property type="entry name" value="Barstar-like"/>
    <property type="match status" value="1"/>
</dbReference>
<accession>A0ABW7SCS3</accession>
<dbReference type="EMBL" id="JBIRPU010000001">
    <property type="protein sequence ID" value="MFI0791493.1"/>
    <property type="molecule type" value="Genomic_DNA"/>
</dbReference>
<dbReference type="InterPro" id="IPR035905">
    <property type="entry name" value="Barstar-like_sf"/>
</dbReference>
<feature type="domain" description="Barstar (barnase inhibitor)" evidence="2">
    <location>
        <begin position="12"/>
        <end position="97"/>
    </location>
</feature>
<organism evidence="3 4">
    <name type="scientific">Micromonospora rubida</name>
    <dbReference type="NCBI Taxonomy" id="2697657"/>
    <lineage>
        <taxon>Bacteria</taxon>
        <taxon>Bacillati</taxon>
        <taxon>Actinomycetota</taxon>
        <taxon>Actinomycetes</taxon>
        <taxon>Micromonosporales</taxon>
        <taxon>Micromonosporaceae</taxon>
        <taxon>Micromonospora</taxon>
    </lineage>
</organism>
<evidence type="ECO:0000313" key="4">
    <source>
        <dbReference type="Proteomes" id="UP001611075"/>
    </source>
</evidence>
<comment type="caution">
    <text evidence="3">The sequence shown here is derived from an EMBL/GenBank/DDBJ whole genome shotgun (WGS) entry which is preliminary data.</text>
</comment>
<name>A0ABW7SCS3_9ACTN</name>
<comment type="similarity">
    <text evidence="1">Belongs to the barstar family.</text>
</comment>
<dbReference type="Pfam" id="PF01337">
    <property type="entry name" value="Barstar"/>
    <property type="match status" value="1"/>
</dbReference>
<dbReference type="InterPro" id="IPR000468">
    <property type="entry name" value="Barstar"/>
</dbReference>
<sequence>MDDVVPPSGVVAVARLDGAAMVDVDGVFEQFSDALRFPSYFGWNWPALSDCLSDLHWLSARRYLIMIENAPCILRENVDRAVLFSVLADVGRQWANSYEPEDHGMGPLFHAILLCDERDVESLEREVAAASKPWWRMS</sequence>